<dbReference type="GO" id="GO:0018996">
    <property type="term" value="P:molting cycle, collagen and cuticulin-based cuticle"/>
    <property type="evidence" value="ECO:0007669"/>
    <property type="project" value="TreeGrafter"/>
</dbReference>
<keyword evidence="2" id="KW-1185">Reference proteome</keyword>
<evidence type="ECO:0000256" key="1">
    <source>
        <dbReference type="SAM" id="Phobius"/>
    </source>
</evidence>
<dbReference type="GO" id="GO:0030659">
    <property type="term" value="C:cytoplasmic vesicle membrane"/>
    <property type="evidence" value="ECO:0007669"/>
    <property type="project" value="TreeGrafter"/>
</dbReference>
<evidence type="ECO:0000313" key="2">
    <source>
        <dbReference type="Proteomes" id="UP000887565"/>
    </source>
</evidence>
<name>A0A915IJM8_ROMCU</name>
<dbReference type="GO" id="GO:0006897">
    <property type="term" value="P:endocytosis"/>
    <property type="evidence" value="ECO:0007669"/>
    <property type="project" value="TreeGrafter"/>
</dbReference>
<protein>
    <submittedName>
        <fullName evidence="3">Uncharacterized protein</fullName>
    </submittedName>
</protein>
<dbReference type="PANTHER" id="PTHR10796:SF92">
    <property type="entry name" value="PATCHED-RELATED, ISOFORM A"/>
    <property type="match status" value="1"/>
</dbReference>
<dbReference type="InterPro" id="IPR051697">
    <property type="entry name" value="Patched_domain-protein"/>
</dbReference>
<feature type="transmembrane region" description="Helical" evidence="1">
    <location>
        <begin position="26"/>
        <end position="47"/>
    </location>
</feature>
<evidence type="ECO:0000313" key="3">
    <source>
        <dbReference type="WBParaSite" id="nRc.2.0.1.t14015-RA"/>
    </source>
</evidence>
<dbReference type="Proteomes" id="UP000887565">
    <property type="component" value="Unplaced"/>
</dbReference>
<keyword evidence="1" id="KW-0472">Membrane</keyword>
<sequence>MGFKVIEDFLRRAFNGYGLLVGKHPLPFLVTPLVLNAILTVGLVVFFNMDVDCVRLFTPRHSPSLREVRMLQQFSRQGDSSSNAGDRKELAIAGANNESSMSMFEKAKQVKYFWYDIHMTTYDESNILDEDVWREMVELIREIYDNFTCTIREPDRGRRRFGFIPDFCRPEVGCGR</sequence>
<proteinExistence type="predicted"/>
<organism evidence="2 3">
    <name type="scientific">Romanomermis culicivorax</name>
    <name type="common">Nematode worm</name>
    <dbReference type="NCBI Taxonomy" id="13658"/>
    <lineage>
        <taxon>Eukaryota</taxon>
        <taxon>Metazoa</taxon>
        <taxon>Ecdysozoa</taxon>
        <taxon>Nematoda</taxon>
        <taxon>Enoplea</taxon>
        <taxon>Dorylaimia</taxon>
        <taxon>Mermithida</taxon>
        <taxon>Mermithoidea</taxon>
        <taxon>Mermithidae</taxon>
        <taxon>Romanomermis</taxon>
    </lineage>
</organism>
<accession>A0A915IJM8</accession>
<dbReference type="AlphaFoldDB" id="A0A915IJM8"/>
<dbReference type="WBParaSite" id="nRc.2.0.1.t14015-RA">
    <property type="protein sequence ID" value="nRc.2.0.1.t14015-RA"/>
    <property type="gene ID" value="nRc.2.0.1.g14015"/>
</dbReference>
<keyword evidence="1" id="KW-0812">Transmembrane</keyword>
<dbReference type="GO" id="GO:0005886">
    <property type="term" value="C:plasma membrane"/>
    <property type="evidence" value="ECO:0007669"/>
    <property type="project" value="TreeGrafter"/>
</dbReference>
<dbReference type="PANTHER" id="PTHR10796">
    <property type="entry name" value="PATCHED-RELATED"/>
    <property type="match status" value="1"/>
</dbReference>
<keyword evidence="1" id="KW-1133">Transmembrane helix</keyword>
<reference evidence="3" key="1">
    <citation type="submission" date="2022-11" db="UniProtKB">
        <authorList>
            <consortium name="WormBaseParasite"/>
        </authorList>
    </citation>
    <scope>IDENTIFICATION</scope>
</reference>